<evidence type="ECO:0000313" key="2">
    <source>
        <dbReference type="Proteomes" id="UP000199306"/>
    </source>
</evidence>
<protein>
    <submittedName>
        <fullName evidence="1">Gluconate 2-dehydrogenase subunit 3</fullName>
    </submittedName>
</protein>
<evidence type="ECO:0000313" key="1">
    <source>
        <dbReference type="EMBL" id="SFP23378.1"/>
    </source>
</evidence>
<accession>A0A1I5NNG9</accession>
<dbReference type="InterPro" id="IPR027056">
    <property type="entry name" value="Gluconate_2DH_su3"/>
</dbReference>
<dbReference type="EMBL" id="FOXH01000002">
    <property type="protein sequence ID" value="SFP23378.1"/>
    <property type="molecule type" value="Genomic_DNA"/>
</dbReference>
<gene>
    <name evidence="1" type="ORF">SAMN04515674_10240</name>
</gene>
<dbReference type="STRING" id="1079859.SAMN04515674_10240"/>
<sequence length="173" mass="19201">MERRSALKNMAMAAGGLINLPSWANSWDKTTVQNHQLKVSASQEAILAEIVETIIPTTDTPGAKTLGIHQFAMKMVADCYDKIAQDNFRKGINTVEELSKTSFGKSLTECDATQKNKIIQDISESKDADTQSFYKLIKGLTIQGYLKSEYVLSNLLIYELVPARFHGCVPVKK</sequence>
<dbReference type="RefSeq" id="WP_229632887.1">
    <property type="nucleotide sequence ID" value="NZ_FOXH01000002.1"/>
</dbReference>
<proteinExistence type="predicted"/>
<reference evidence="1 2" key="1">
    <citation type="submission" date="2016-10" db="EMBL/GenBank/DDBJ databases">
        <authorList>
            <person name="de Groot N.N."/>
        </authorList>
    </citation>
    <scope>NUCLEOTIDE SEQUENCE [LARGE SCALE GENOMIC DNA]</scope>
    <source>
        <strain evidence="2">E92,LMG 26720,CCM 7988</strain>
    </source>
</reference>
<dbReference type="Proteomes" id="UP000199306">
    <property type="component" value="Unassembled WGS sequence"/>
</dbReference>
<name>A0A1I5NNG9_9BACT</name>
<dbReference type="Pfam" id="PF13618">
    <property type="entry name" value="Gluconate_2-dh3"/>
    <property type="match status" value="1"/>
</dbReference>
<keyword evidence="2" id="KW-1185">Reference proteome</keyword>
<dbReference type="AlphaFoldDB" id="A0A1I5NNG9"/>
<organism evidence="1 2">
    <name type="scientific">Pseudarcicella hirudinis</name>
    <dbReference type="NCBI Taxonomy" id="1079859"/>
    <lineage>
        <taxon>Bacteria</taxon>
        <taxon>Pseudomonadati</taxon>
        <taxon>Bacteroidota</taxon>
        <taxon>Cytophagia</taxon>
        <taxon>Cytophagales</taxon>
        <taxon>Flectobacillaceae</taxon>
        <taxon>Pseudarcicella</taxon>
    </lineage>
</organism>